<organism evidence="8 9">
    <name type="scientific">Paracoccus zhejiangensis</name>
    <dbReference type="NCBI Taxonomy" id="1077935"/>
    <lineage>
        <taxon>Bacteria</taxon>
        <taxon>Pseudomonadati</taxon>
        <taxon>Pseudomonadota</taxon>
        <taxon>Alphaproteobacteria</taxon>
        <taxon>Rhodobacterales</taxon>
        <taxon>Paracoccaceae</taxon>
        <taxon>Paracoccus</taxon>
    </lineage>
</organism>
<sequence>MKPVMVEARGLSKRFQIAGGMFRPKRQLHAVDGVDLTVHQGETFAIVGESGCGKSTLARLLMRLSKPSDGQIRIDGREIAGVEGAELKALRRDVQFVFQDPFSSLNPRLTIARLVGEPLETHRPDLKADERRAEVGRLLSQVGLRPEHMDRYPHEFSGGQRQRIGIARALAAGPKLLIGDEPVSALDVSVQAQVVNLLGDLRDRLGLTLIIIAHDLAIIRHVSDRVAVMYLGRIVETGPTDQIFERPRHPYTRALLAAIPGPESGRSTGQGPLAGETPSPIDPPSGCHFRTRCPHAAEICASARPPLEDAGDGVQVACLRWRDLPTDSGAAPAPARLTEGAERRFALYRQALAANEAGQNPADDPNRTFQQETSR</sequence>
<feature type="region of interest" description="Disordered" evidence="6">
    <location>
        <begin position="261"/>
        <end position="284"/>
    </location>
</feature>
<dbReference type="EMBL" id="CP025430">
    <property type="protein sequence ID" value="AUH64803.1"/>
    <property type="molecule type" value="Genomic_DNA"/>
</dbReference>
<evidence type="ECO:0000256" key="4">
    <source>
        <dbReference type="ARBA" id="ARBA00022741"/>
    </source>
</evidence>
<feature type="domain" description="ABC transporter" evidence="7">
    <location>
        <begin position="6"/>
        <end position="256"/>
    </location>
</feature>
<proteinExistence type="inferred from homology"/>
<evidence type="ECO:0000256" key="6">
    <source>
        <dbReference type="SAM" id="MobiDB-lite"/>
    </source>
</evidence>
<evidence type="ECO:0000313" key="9">
    <source>
        <dbReference type="Proteomes" id="UP000234530"/>
    </source>
</evidence>
<dbReference type="SMART" id="SM00382">
    <property type="entry name" value="AAA"/>
    <property type="match status" value="1"/>
</dbReference>
<dbReference type="Pfam" id="PF00005">
    <property type="entry name" value="ABC_tran"/>
    <property type="match status" value="1"/>
</dbReference>
<dbReference type="InterPro" id="IPR017871">
    <property type="entry name" value="ABC_transporter-like_CS"/>
</dbReference>
<dbReference type="NCBIfam" id="NF008453">
    <property type="entry name" value="PRK11308.1"/>
    <property type="match status" value="1"/>
</dbReference>
<dbReference type="PANTHER" id="PTHR43776:SF7">
    <property type="entry name" value="D,D-DIPEPTIDE TRANSPORT ATP-BINDING PROTEIN DDPF-RELATED"/>
    <property type="match status" value="1"/>
</dbReference>
<dbReference type="FunFam" id="3.40.50.300:FF:000016">
    <property type="entry name" value="Oligopeptide ABC transporter ATP-binding component"/>
    <property type="match status" value="1"/>
</dbReference>
<comment type="similarity">
    <text evidence="2">Belongs to the ABC transporter superfamily.</text>
</comment>
<dbReference type="Gene3D" id="3.40.50.300">
    <property type="entry name" value="P-loop containing nucleotide triphosphate hydrolases"/>
    <property type="match status" value="1"/>
</dbReference>
<dbReference type="CDD" id="cd03257">
    <property type="entry name" value="ABC_NikE_OppD_transporters"/>
    <property type="match status" value="1"/>
</dbReference>
<feature type="region of interest" description="Disordered" evidence="6">
    <location>
        <begin position="352"/>
        <end position="375"/>
    </location>
</feature>
<keyword evidence="3" id="KW-0813">Transport</keyword>
<dbReference type="GO" id="GO:0005886">
    <property type="term" value="C:plasma membrane"/>
    <property type="evidence" value="ECO:0007669"/>
    <property type="project" value="UniProtKB-SubCell"/>
</dbReference>
<dbReference type="GO" id="GO:0055085">
    <property type="term" value="P:transmembrane transport"/>
    <property type="evidence" value="ECO:0007669"/>
    <property type="project" value="UniProtKB-ARBA"/>
</dbReference>
<reference evidence="8 9" key="1">
    <citation type="journal article" date="2013" name="Antonie Van Leeuwenhoek">
        <title>Paracoccus zhejiangensis sp. nov., isolated from activated sludge in wastewater-treatment system.</title>
        <authorList>
            <person name="Wu Z.G."/>
            <person name="Zhang D.F."/>
            <person name="Liu Y.L."/>
            <person name="Wang F."/>
            <person name="Jiang X."/>
            <person name="Li C."/>
            <person name="Li S.P."/>
            <person name="Hong Q."/>
            <person name="Li W.J."/>
        </authorList>
    </citation>
    <scope>NUCLEOTIDE SEQUENCE [LARGE SCALE GENOMIC DNA]</scope>
    <source>
        <strain evidence="8 9">J6</strain>
    </source>
</reference>
<evidence type="ECO:0000256" key="2">
    <source>
        <dbReference type="ARBA" id="ARBA00005417"/>
    </source>
</evidence>
<accession>A0A2H5EZU1</accession>
<dbReference type="InterPro" id="IPR003439">
    <property type="entry name" value="ABC_transporter-like_ATP-bd"/>
</dbReference>
<dbReference type="RefSeq" id="WP_101752832.1">
    <property type="nucleotide sequence ID" value="NZ_CP025430.1"/>
</dbReference>
<dbReference type="NCBIfam" id="TIGR01727">
    <property type="entry name" value="oligo_HPY"/>
    <property type="match status" value="1"/>
</dbReference>
<evidence type="ECO:0000313" key="8">
    <source>
        <dbReference type="EMBL" id="AUH64803.1"/>
    </source>
</evidence>
<keyword evidence="5 8" id="KW-0067">ATP-binding</keyword>
<dbReference type="AlphaFoldDB" id="A0A2H5EZU1"/>
<evidence type="ECO:0000256" key="3">
    <source>
        <dbReference type="ARBA" id="ARBA00022448"/>
    </source>
</evidence>
<dbReference type="PROSITE" id="PS50893">
    <property type="entry name" value="ABC_TRANSPORTER_2"/>
    <property type="match status" value="1"/>
</dbReference>
<dbReference type="PANTHER" id="PTHR43776">
    <property type="entry name" value="TRANSPORT ATP-BINDING PROTEIN"/>
    <property type="match status" value="1"/>
</dbReference>
<dbReference type="OrthoDB" id="9802264at2"/>
<dbReference type="Pfam" id="PF08352">
    <property type="entry name" value="oligo_HPY"/>
    <property type="match status" value="1"/>
</dbReference>
<gene>
    <name evidence="8" type="ORF">CX676_12015</name>
</gene>
<dbReference type="KEGG" id="pzh:CX676_12015"/>
<evidence type="ECO:0000256" key="1">
    <source>
        <dbReference type="ARBA" id="ARBA00004417"/>
    </source>
</evidence>
<dbReference type="InterPro" id="IPR027417">
    <property type="entry name" value="P-loop_NTPase"/>
</dbReference>
<dbReference type="InterPro" id="IPR050319">
    <property type="entry name" value="ABC_transp_ATP-bind"/>
</dbReference>
<name>A0A2H5EZU1_9RHOB</name>
<dbReference type="InterPro" id="IPR013563">
    <property type="entry name" value="Oligopep_ABC_C"/>
</dbReference>
<dbReference type="PROSITE" id="PS00211">
    <property type="entry name" value="ABC_TRANSPORTER_1"/>
    <property type="match status" value="1"/>
</dbReference>
<dbReference type="Proteomes" id="UP000234530">
    <property type="component" value="Chromosome"/>
</dbReference>
<keyword evidence="9" id="KW-1185">Reference proteome</keyword>
<dbReference type="SUPFAM" id="SSF52540">
    <property type="entry name" value="P-loop containing nucleoside triphosphate hydrolases"/>
    <property type="match status" value="1"/>
</dbReference>
<dbReference type="GO" id="GO:0016887">
    <property type="term" value="F:ATP hydrolysis activity"/>
    <property type="evidence" value="ECO:0007669"/>
    <property type="project" value="InterPro"/>
</dbReference>
<dbReference type="GO" id="GO:0005524">
    <property type="term" value="F:ATP binding"/>
    <property type="evidence" value="ECO:0007669"/>
    <property type="project" value="UniProtKB-KW"/>
</dbReference>
<keyword evidence="4" id="KW-0547">Nucleotide-binding</keyword>
<evidence type="ECO:0000259" key="7">
    <source>
        <dbReference type="PROSITE" id="PS50893"/>
    </source>
</evidence>
<protein>
    <submittedName>
        <fullName evidence="8">Oligopeptide ABC transporter ATP-binding protein</fullName>
    </submittedName>
</protein>
<dbReference type="GO" id="GO:0015833">
    <property type="term" value="P:peptide transport"/>
    <property type="evidence" value="ECO:0007669"/>
    <property type="project" value="InterPro"/>
</dbReference>
<evidence type="ECO:0000256" key="5">
    <source>
        <dbReference type="ARBA" id="ARBA00022840"/>
    </source>
</evidence>
<comment type="subcellular location">
    <subcellularLocation>
        <location evidence="1">Cell inner membrane</location>
        <topology evidence="1">Peripheral membrane protein</topology>
    </subcellularLocation>
</comment>
<dbReference type="InterPro" id="IPR003593">
    <property type="entry name" value="AAA+_ATPase"/>
</dbReference>